<protein>
    <submittedName>
        <fullName evidence="1">Uncharacterized protein</fullName>
    </submittedName>
</protein>
<comment type="caution">
    <text evidence="1">The sequence shown here is derived from an EMBL/GenBank/DDBJ whole genome shotgun (WGS) entry which is preliminary data.</text>
</comment>
<gene>
    <name evidence="1" type="ORF">C5S46_03440</name>
</gene>
<name>A0AC61SBZ1_9EURY</name>
<proteinExistence type="predicted"/>
<reference evidence="1" key="1">
    <citation type="submission" date="2018-09" db="EMBL/GenBank/DDBJ databases">
        <title>A genomic encyclopedia of anaerobic methanotrophic archaea.</title>
        <authorList>
            <person name="Skennerton C.T."/>
            <person name="Chadwick G.L."/>
            <person name="Laso-Perez R."/>
            <person name="Leu A.O."/>
            <person name="Speth D.R."/>
            <person name="Yu H."/>
            <person name="Morgan-Lang C."/>
            <person name="Hatzenpichler R."/>
            <person name="Goudeau D."/>
            <person name="Malmstrom R."/>
            <person name="Woyke T."/>
            <person name="Hallam S."/>
            <person name="Tyson G.W."/>
            <person name="Wegener G."/>
            <person name="Boetius A."/>
            <person name="Orphan V.J."/>
        </authorList>
    </citation>
    <scope>NUCLEOTIDE SEQUENCE</scope>
    <source>
        <strain evidence="1">CONS3730D10UFb2</strain>
    </source>
</reference>
<sequence>MNSLTNIPGIGERISRRLIEHFKSEEAVMNAFSHNDIAAIAGVSGISEKNAVSLMQSFIFKDENISPGDFLKTKEGLRVYKQLLDIIRSYTSTSYARDKLNIFFPLPSSNKDRTRSVVSDVEAACILVNTIAQQEGEIEQLRKKLKHLKPIKKVTPKKIRERVIVTANQKEYQSVLSEYGHAIDVLLIQSPRELIDAAASYHHVIASMDLEGVDISFDANIEYLDIIQLETWYAVPEQEINFFSYNRASIISAVQIYNIITDKNSSFFSTIDPDSVNCLETALAVINDEGNVGTGSDKQIDRIQSALERLDSCIKTVEQKANTQFKEYLESCTVTLSGKDLLSAVESGSKVLLDKEIAGRYREITKNALSCVITTLELNSKEALLLDSLFGNDIKTMIQVDMDAVERLRQFLDTQLTGQRMKILRESARNLLELKHTTTQLVSEAMELDMWFAIGLFARDRETVIPKLHDKAGIEIIKGKNIFIKGDIEPVDYSLGEKQIEAAIDSYSPERVAILSGVNSGGKTSMLDLIAQVLILSHMGFPVPATRTAVGSIDKLYYFGKSRGSMDAGAFESTIKEFSVVSGTGRIMILVDELESITEPGASARIISGILETLTENPLASGVFVSHLAENIIEQTTAAVRVDGIEAQGLDEDLNLIVDRNPKYNYIAKSTPELILERLTRKAKGEKKDFYKRLLEKFK</sequence>
<evidence type="ECO:0000313" key="2">
    <source>
        <dbReference type="Proteomes" id="UP000315423"/>
    </source>
</evidence>
<dbReference type="EMBL" id="QYBA01000111">
    <property type="protein sequence ID" value="TKY91899.1"/>
    <property type="molecule type" value="Genomic_DNA"/>
</dbReference>
<accession>A0AC61SBZ1</accession>
<organism evidence="1 2">
    <name type="scientific">Candidatus Methanomarinus sp</name>
    <dbReference type="NCBI Taxonomy" id="3386244"/>
    <lineage>
        <taxon>Archaea</taxon>
        <taxon>Methanobacteriati</taxon>
        <taxon>Methanobacteriota</taxon>
        <taxon>Stenosarchaea group</taxon>
        <taxon>Methanomicrobia</taxon>
        <taxon>Methanosarcinales</taxon>
        <taxon>ANME-2 cluster</taxon>
        <taxon>Candidatus Methanocomedenaceae</taxon>
        <taxon>Candidatus Methanomarinus</taxon>
    </lineage>
</organism>
<evidence type="ECO:0000313" key="1">
    <source>
        <dbReference type="EMBL" id="TKY91899.1"/>
    </source>
</evidence>
<dbReference type="Proteomes" id="UP000315423">
    <property type="component" value="Unassembled WGS sequence"/>
</dbReference>